<gene>
    <name evidence="7" type="ORF">C7M71_029570</name>
</gene>
<dbReference type="OrthoDB" id="9802241at2"/>
<dbReference type="FunFam" id="3.20.20.10:FF:000008">
    <property type="entry name" value="Ornithine decarboxylase"/>
    <property type="match status" value="1"/>
</dbReference>
<dbReference type="PRINTS" id="PR01181">
    <property type="entry name" value="DAPDCRBXLASE"/>
</dbReference>
<keyword evidence="4" id="KW-0028">Amino-acid biosynthesis</keyword>
<name>A0A345T4K8_9ACTN</name>
<keyword evidence="3 5" id="KW-0663">Pyridoxal phosphate</keyword>
<dbReference type="EMBL" id="CP031264">
    <property type="protein sequence ID" value="AXI80913.1"/>
    <property type="molecule type" value="Genomic_DNA"/>
</dbReference>
<dbReference type="InterPro" id="IPR022644">
    <property type="entry name" value="De-COase2_N"/>
</dbReference>
<feature type="domain" description="Orn/DAP/Arg decarboxylase 2 N-terminal" evidence="6">
    <location>
        <begin position="43"/>
        <end position="290"/>
    </location>
</feature>
<dbReference type="PRINTS" id="PR01179">
    <property type="entry name" value="ODADCRBXLASE"/>
</dbReference>
<dbReference type="Gene3D" id="2.40.37.10">
    <property type="entry name" value="Lyase, Ornithine Decarboxylase, Chain A, domain 1"/>
    <property type="match status" value="1"/>
</dbReference>
<reference evidence="8" key="1">
    <citation type="submission" date="2018-07" db="EMBL/GenBank/DDBJ databases">
        <title>Streptacidiphilus bronchialis DSM 106435 chromosome.</title>
        <authorList>
            <person name="Batra D."/>
            <person name="Gulvik C.A."/>
        </authorList>
    </citation>
    <scope>NUCLEOTIDE SEQUENCE [LARGE SCALE GENOMIC DNA]</scope>
    <source>
        <strain evidence="8">DSM 106435</strain>
    </source>
</reference>
<comment type="cofactor">
    <cofactor evidence="1 5">
        <name>pyridoxal 5'-phosphate</name>
        <dbReference type="ChEBI" id="CHEBI:597326"/>
    </cofactor>
</comment>
<dbReference type="FunFam" id="2.40.37.10:FF:000023">
    <property type="entry name" value="Diaminopimelate decarboxylase"/>
    <property type="match status" value="1"/>
</dbReference>
<evidence type="ECO:0000256" key="5">
    <source>
        <dbReference type="PIRSR" id="PIRSR600183-50"/>
    </source>
</evidence>
<dbReference type="KEGG" id="stri:C7M71_029570"/>
<evidence type="ECO:0000313" key="7">
    <source>
        <dbReference type="EMBL" id="AXI80913.1"/>
    </source>
</evidence>
<keyword evidence="2" id="KW-0210">Decarboxylase</keyword>
<dbReference type="AlphaFoldDB" id="A0A345T4K8"/>
<feature type="modified residue" description="N6-(pyridoxal phosphate)lysine" evidence="5">
    <location>
        <position position="65"/>
    </location>
</feature>
<keyword evidence="4" id="KW-0457">Lysine biosynthesis</keyword>
<dbReference type="CDD" id="cd06836">
    <property type="entry name" value="PLPDE_III_ODC_DapDC_like_1"/>
    <property type="match status" value="1"/>
</dbReference>
<feature type="active site" description="Proton donor" evidence="5">
    <location>
        <position position="359"/>
    </location>
</feature>
<dbReference type="Pfam" id="PF02784">
    <property type="entry name" value="Orn_Arg_deC_N"/>
    <property type="match status" value="1"/>
</dbReference>
<dbReference type="InterPro" id="IPR000183">
    <property type="entry name" value="Orn/DAP/Arg_de-COase"/>
</dbReference>
<dbReference type="PROSITE" id="PS00879">
    <property type="entry name" value="ODR_DC_2_2"/>
    <property type="match status" value="1"/>
</dbReference>
<dbReference type="InterPro" id="IPR009006">
    <property type="entry name" value="Ala_racemase/Decarboxylase_C"/>
</dbReference>
<keyword evidence="2" id="KW-0456">Lyase</keyword>
<dbReference type="InterPro" id="IPR029066">
    <property type="entry name" value="PLP-binding_barrel"/>
</dbReference>
<dbReference type="SUPFAM" id="SSF50621">
    <property type="entry name" value="Alanine racemase C-terminal domain-like"/>
    <property type="match status" value="1"/>
</dbReference>
<dbReference type="Gene3D" id="3.20.20.10">
    <property type="entry name" value="Alanine racemase"/>
    <property type="match status" value="1"/>
</dbReference>
<dbReference type="InterPro" id="IPR002986">
    <property type="entry name" value="DAP_deCOOHase_LysA"/>
</dbReference>
<proteinExistence type="predicted"/>
<dbReference type="PANTHER" id="PTHR43727">
    <property type="entry name" value="DIAMINOPIMELATE DECARBOXYLASE"/>
    <property type="match status" value="1"/>
</dbReference>
<dbReference type="SUPFAM" id="SSF51419">
    <property type="entry name" value="PLP-binding barrel"/>
    <property type="match status" value="1"/>
</dbReference>
<organism evidence="7 8">
    <name type="scientific">Peterkaempfera bronchialis</name>
    <dbReference type="NCBI Taxonomy" id="2126346"/>
    <lineage>
        <taxon>Bacteria</taxon>
        <taxon>Bacillati</taxon>
        <taxon>Actinomycetota</taxon>
        <taxon>Actinomycetes</taxon>
        <taxon>Kitasatosporales</taxon>
        <taxon>Streptomycetaceae</taxon>
        <taxon>Peterkaempfera</taxon>
    </lineage>
</organism>
<sequence length="464" mass="48476">MSSGLAQRRRTAREAALTRAVDDGLLGPQSPLIGLLDVDGVLAAVDALHQAFDGPAPVQHTFAAKACGLVPVLRLLAEAGMGCEVASPGELEEALAAGFTVDRLVFDSPAKTVEELEFALAHGIAINLDNFQELARVDRLLTGRPAAGPVGLRVNPQVGAGAIGAMSTATSTSKFGVALRDPGAVEAVVEAFARRPWLNRLHAHVGSQGCPLPLIAQGIRAAYELAEQINTTLGRRQVTGLDIGGGLPVDFGSDEDRPTYAEYVAELRAAVPDLFDGRYTLVTEFGRSLLAKSGTIASLVEYTKSAGGRRIAVTHAGAQVATRTVFMPDAWPLRVGVFDAAGRPKQGPTEVMDIAGPCCFAGDLTAVGRELPAVEPGDVVALYDTGAYYFSSHFSYNSLPRPAVYGYRVDAAGQVRFAPVRDAQTLREVVEESGAAHVDALVALLPGNGSLPGDGSDRSAEATA</sequence>
<dbReference type="Proteomes" id="UP000249340">
    <property type="component" value="Chromosome"/>
</dbReference>
<dbReference type="InterPro" id="IPR022657">
    <property type="entry name" value="De-COase2_CS"/>
</dbReference>
<dbReference type="PANTHER" id="PTHR43727:SF3">
    <property type="entry name" value="GROUP IV DECARBOXYLASE"/>
    <property type="match status" value="1"/>
</dbReference>
<dbReference type="GO" id="GO:0009089">
    <property type="term" value="P:lysine biosynthetic process via diaminopimelate"/>
    <property type="evidence" value="ECO:0007669"/>
    <property type="project" value="InterPro"/>
</dbReference>
<keyword evidence="8" id="KW-1185">Reference proteome</keyword>
<dbReference type="PROSITE" id="PS00878">
    <property type="entry name" value="ODR_DC_2_1"/>
    <property type="match status" value="1"/>
</dbReference>
<evidence type="ECO:0000256" key="2">
    <source>
        <dbReference type="ARBA" id="ARBA00022793"/>
    </source>
</evidence>
<dbReference type="GO" id="GO:0008836">
    <property type="term" value="F:diaminopimelate decarboxylase activity"/>
    <property type="evidence" value="ECO:0007669"/>
    <property type="project" value="InterPro"/>
</dbReference>
<protein>
    <submittedName>
        <fullName evidence="7">Diaminopimelate decarboxylase</fullName>
    </submittedName>
</protein>
<accession>A0A345T4K8</accession>
<evidence type="ECO:0000256" key="3">
    <source>
        <dbReference type="ARBA" id="ARBA00022898"/>
    </source>
</evidence>
<evidence type="ECO:0000256" key="4">
    <source>
        <dbReference type="ARBA" id="ARBA00023154"/>
    </source>
</evidence>
<evidence type="ECO:0000313" key="8">
    <source>
        <dbReference type="Proteomes" id="UP000249340"/>
    </source>
</evidence>
<evidence type="ECO:0000256" key="1">
    <source>
        <dbReference type="ARBA" id="ARBA00001933"/>
    </source>
</evidence>
<evidence type="ECO:0000259" key="6">
    <source>
        <dbReference type="Pfam" id="PF02784"/>
    </source>
</evidence>
<dbReference type="RefSeq" id="WP_111493481.1">
    <property type="nucleotide sequence ID" value="NZ_CP031264.1"/>
</dbReference>
<dbReference type="InterPro" id="IPR022653">
    <property type="entry name" value="De-COase2_pyr-phos_BS"/>
</dbReference>